<evidence type="ECO:0000256" key="3">
    <source>
        <dbReference type="SAM" id="SignalP"/>
    </source>
</evidence>
<feature type="signal peptide" evidence="3">
    <location>
        <begin position="1"/>
        <end position="24"/>
    </location>
</feature>
<feature type="disulfide bond" evidence="2">
    <location>
        <begin position="47"/>
        <end position="75"/>
    </location>
</feature>
<dbReference type="eggNOG" id="ENOG502S767">
    <property type="taxonomic scope" value="Eukaryota"/>
</dbReference>
<keyword evidence="2" id="KW-1015">Disulfide bond</keyword>
<dbReference type="HOGENOM" id="CLU_175797_1_0_1"/>
<protein>
    <recommendedName>
        <fullName evidence="1">Eclosion hormone</fullName>
    </recommendedName>
    <alternativeName>
        <fullName evidence="1">EH</fullName>
    </alternativeName>
    <alternativeName>
        <fullName evidence="1">Ecdysis activator</fullName>
    </alternativeName>
</protein>
<dbReference type="Proteomes" id="UP000682892">
    <property type="component" value="Unassembled WGS sequence"/>
</dbReference>
<feature type="disulfide bond" evidence="2">
    <location>
        <begin position="40"/>
        <end position="64"/>
    </location>
</feature>
<comment type="subcellular location">
    <subcellularLocation>
        <location evidence="1">Secreted</location>
    </subcellularLocation>
</comment>
<feature type="chain" id="PRO_5014307028" description="Eclosion hormone" evidence="3">
    <location>
        <begin position="25"/>
        <end position="91"/>
    </location>
</feature>
<keyword evidence="1" id="KW-0527">Neuropeptide</keyword>
<dbReference type="PaxDb" id="7159-AAEL014409-PA"/>
<evidence type="ECO:0000256" key="2">
    <source>
        <dbReference type="PIRSR" id="PIRSR001859-50"/>
    </source>
</evidence>
<comment type="similarity">
    <text evidence="1">Belongs to the insect eclosion hormone family.</text>
</comment>
<feature type="disulfide bond" evidence="2">
    <location>
        <begin position="44"/>
        <end position="60"/>
    </location>
</feature>
<evidence type="ECO:0000313" key="5">
    <source>
        <dbReference type="Proteomes" id="UP000682892"/>
    </source>
</evidence>
<proteinExistence type="inferred from homology"/>
<comment type="function">
    <text evidence="1">Neuropeptide that triggers the performance of ecdysis behaviors at the end of a molt. It triggers adult behavior patterns: larval, pupal and adult ecdysis, and plasticization during the molt.</text>
</comment>
<dbReference type="InterPro" id="IPR006825">
    <property type="entry name" value="Eclosion"/>
</dbReference>
<gene>
    <name evidence="4" type="ORF">AaeL_AAEL014409</name>
</gene>
<keyword evidence="3" id="KW-0732">Signal</keyword>
<dbReference type="AlphaFoldDB" id="Q16GE3"/>
<organism evidence="4 5">
    <name type="scientific">Aedes aegypti</name>
    <name type="common">Yellowfever mosquito</name>
    <name type="synonym">Culex aegypti</name>
    <dbReference type="NCBI Taxonomy" id="7159"/>
    <lineage>
        <taxon>Eukaryota</taxon>
        <taxon>Metazoa</taxon>
        <taxon>Ecdysozoa</taxon>
        <taxon>Arthropoda</taxon>
        <taxon>Hexapoda</taxon>
        <taxon>Insecta</taxon>
        <taxon>Pterygota</taxon>
        <taxon>Neoptera</taxon>
        <taxon>Endopterygota</taxon>
        <taxon>Diptera</taxon>
        <taxon>Nematocera</taxon>
        <taxon>Culicoidea</taxon>
        <taxon>Culicidae</taxon>
        <taxon>Culicinae</taxon>
        <taxon>Aedini</taxon>
        <taxon>Aedes</taxon>
        <taxon>Stegomyia</taxon>
    </lineage>
</organism>
<dbReference type="PIRSF" id="PIRSF001859">
    <property type="entry name" value="Eclosion"/>
    <property type="match status" value="1"/>
</dbReference>
<dbReference type="PhylomeDB" id="Q16GE3"/>
<dbReference type="GO" id="GO:0008255">
    <property type="term" value="F:ecdysis-triggering hormone activity"/>
    <property type="evidence" value="ECO:0007669"/>
    <property type="project" value="InterPro"/>
</dbReference>
<reference evidence="4" key="1">
    <citation type="submission" date="2005-10" db="EMBL/GenBank/DDBJ databases">
        <authorList>
            <person name="Loftus B.J."/>
            <person name="Nene V.M."/>
            <person name="Hannick L.I."/>
            <person name="Bidwell S."/>
            <person name="Haas B."/>
            <person name="Amedeo P."/>
            <person name="Orvis J."/>
            <person name="Wortman J.R."/>
            <person name="White O.R."/>
            <person name="Salzberg S."/>
            <person name="Shumway M."/>
            <person name="Koo H."/>
            <person name="Zhao Y."/>
            <person name="Holmes M."/>
            <person name="Miller J."/>
            <person name="Schatz M."/>
            <person name="Pop M."/>
            <person name="Pai G."/>
            <person name="Utterback T."/>
            <person name="Rogers Y.-H."/>
            <person name="Kravitz S."/>
            <person name="Fraser C.M."/>
        </authorList>
    </citation>
    <scope>NUCLEOTIDE SEQUENCE</scope>
    <source>
        <strain evidence="4">Liverpool</strain>
    </source>
</reference>
<accession>Q16GE3</accession>
<dbReference type="Pfam" id="PF04736">
    <property type="entry name" value="Eclosion"/>
    <property type="match status" value="1"/>
</dbReference>
<evidence type="ECO:0000256" key="1">
    <source>
        <dbReference type="PIRNR" id="PIRNR001859"/>
    </source>
</evidence>
<keyword evidence="1" id="KW-0964">Secreted</keyword>
<dbReference type="OMA" id="IGHYTHK"/>
<reference evidence="4" key="3">
    <citation type="submission" date="2012-09" db="EMBL/GenBank/DDBJ databases">
        <authorList>
            <consortium name="VectorBase"/>
        </authorList>
    </citation>
    <scope>NUCLEOTIDE SEQUENCE</scope>
    <source>
        <strain evidence="4">Liverpool</strain>
    </source>
</reference>
<name>Q16GE3_AEDAE</name>
<dbReference type="EMBL" id="CH478286">
    <property type="protein sequence ID" value="EAT33309.1"/>
    <property type="molecule type" value="Genomic_DNA"/>
</dbReference>
<dbReference type="GO" id="GO:0005576">
    <property type="term" value="C:extracellular region"/>
    <property type="evidence" value="ECO:0007669"/>
    <property type="project" value="UniProtKB-SubCell"/>
</dbReference>
<dbReference type="VEuPathDB" id="VectorBase:AAEL015552"/>
<reference evidence="4" key="2">
    <citation type="journal article" date="2007" name="Science">
        <title>Genome sequence of Aedes aegypti, a major arbovirus vector.</title>
        <authorList>
            <person name="Nene V."/>
            <person name="Wortman J.R."/>
            <person name="Lawson D."/>
            <person name="Haas B."/>
            <person name="Kodira C."/>
            <person name="Tu Z.J."/>
            <person name="Loftus B."/>
            <person name="Xi Z."/>
            <person name="Megy K."/>
            <person name="Grabherr M."/>
            <person name="Ren Q."/>
            <person name="Zdobnov E.M."/>
            <person name="Lobo N.F."/>
            <person name="Campbell K.S."/>
            <person name="Brown S.E."/>
            <person name="Bonaldo M.F."/>
            <person name="Zhu J."/>
            <person name="Sinkins S.P."/>
            <person name="Hogenkamp D.G."/>
            <person name="Amedeo P."/>
            <person name="Arensburger P."/>
            <person name="Atkinson P.W."/>
            <person name="Bidwell S."/>
            <person name="Biedler J."/>
            <person name="Birney E."/>
            <person name="Bruggner R.V."/>
            <person name="Costas J."/>
            <person name="Coy M.R."/>
            <person name="Crabtree J."/>
            <person name="Crawford M."/>
            <person name="Debruyn B."/>
            <person name="Decaprio D."/>
            <person name="Eiglmeier K."/>
            <person name="Eisenstadt E."/>
            <person name="El-Dorry H."/>
            <person name="Gelbart W.M."/>
            <person name="Gomes S.L."/>
            <person name="Hammond M."/>
            <person name="Hannick L.I."/>
            <person name="Hogan J.R."/>
            <person name="Holmes M.H."/>
            <person name="Jaffe D."/>
            <person name="Johnston J.S."/>
            <person name="Kennedy R.C."/>
            <person name="Koo H."/>
            <person name="Kravitz S."/>
            <person name="Kriventseva E.V."/>
            <person name="Kulp D."/>
            <person name="Labutti K."/>
            <person name="Lee E."/>
            <person name="Li S."/>
            <person name="Lovin D.D."/>
            <person name="Mao C."/>
            <person name="Mauceli E."/>
            <person name="Menck C.F."/>
            <person name="Miller J.R."/>
            <person name="Montgomery P."/>
            <person name="Mori A."/>
            <person name="Nascimento A.L."/>
            <person name="Naveira H.F."/>
            <person name="Nusbaum C."/>
            <person name="O'leary S."/>
            <person name="Orvis J."/>
            <person name="Pertea M."/>
            <person name="Quesneville H."/>
            <person name="Reidenbach K.R."/>
            <person name="Rogers Y.H."/>
            <person name="Roth C.W."/>
            <person name="Schneider J.R."/>
            <person name="Schatz M."/>
            <person name="Shumway M."/>
            <person name="Stanke M."/>
            <person name="Stinson E.O."/>
            <person name="Tubio J.M."/>
            <person name="Vanzee J.P."/>
            <person name="Verjovski-Almeida S."/>
            <person name="Werner D."/>
            <person name="White O."/>
            <person name="Wyder S."/>
            <person name="Zeng Q."/>
            <person name="Zhao Q."/>
            <person name="Zhao Y."/>
            <person name="Hill C.A."/>
            <person name="Raikhel A.S."/>
            <person name="Soares M.B."/>
            <person name="Knudson D.L."/>
            <person name="Lee N.H."/>
            <person name="Galagan J."/>
            <person name="Salzberg S.L."/>
            <person name="Paulsen I.T."/>
            <person name="Dimopoulos G."/>
            <person name="Collins F.H."/>
            <person name="Birren B."/>
            <person name="Fraser-Liggett C.M."/>
            <person name="Severson D.W."/>
        </authorList>
    </citation>
    <scope>NUCLEOTIDE SEQUENCE [LARGE SCALE GENOMIC DNA]</scope>
    <source>
        <strain evidence="4">Liverpool</strain>
    </source>
</reference>
<dbReference type="GO" id="GO:0007218">
    <property type="term" value="P:neuropeptide signaling pathway"/>
    <property type="evidence" value="ECO:0007669"/>
    <property type="project" value="UniProtKB-UniRule"/>
</dbReference>
<sequence>MKSVPIFIGTILLAILAMDPPVQAAPQFDMLGGIDFLAVCINNCAQCKKLYGAFFEGKLCADACIQFRGRVVPDCEDIGSIAPFLNKLEIQ</sequence>
<dbReference type="STRING" id="7159.Q16GE3"/>
<keyword evidence="1" id="KW-0372">Hormone</keyword>
<evidence type="ECO:0000313" key="4">
    <source>
        <dbReference type="EMBL" id="EAT33309.1"/>
    </source>
</evidence>
<dbReference type="GO" id="GO:0018990">
    <property type="term" value="P:ecdysis, chitin-based cuticle"/>
    <property type="evidence" value="ECO:0007669"/>
    <property type="project" value="UniProtKB-UniRule"/>
</dbReference>